<reference evidence="2" key="2">
    <citation type="submission" date="2023-07" db="EMBL/GenBank/DDBJ databases">
        <authorList>
            <consortium name="Lawrence Berkeley National Laboratory"/>
            <person name="Haridas S."/>
            <person name="Hensen N."/>
            <person name="Bonometti L."/>
            <person name="Westerberg I."/>
            <person name="Brannstrom I.O."/>
            <person name="Guillou S."/>
            <person name="Cros-Aarteil S."/>
            <person name="Calhoun S."/>
            <person name="Kuo A."/>
            <person name="Mondo S."/>
            <person name="Pangilinan J."/>
            <person name="Riley R."/>
            <person name="LaButti K."/>
            <person name="Andreopoulos B."/>
            <person name="Lipzen A."/>
            <person name="Chen C."/>
            <person name="Yanf M."/>
            <person name="Daum C."/>
            <person name="Ng V."/>
            <person name="Clum A."/>
            <person name="Steindorff A."/>
            <person name="Ohm R."/>
            <person name="Martin F."/>
            <person name="Silar P."/>
            <person name="Natvig D."/>
            <person name="Lalanne C."/>
            <person name="Gautier V."/>
            <person name="Ament-velasquez S.L."/>
            <person name="Kruys A."/>
            <person name="Hutchinson M.I."/>
            <person name="Powell A.J."/>
            <person name="Barry K."/>
            <person name="Miller A.N."/>
            <person name="Grigoriev I.V."/>
            <person name="Debuchy R."/>
            <person name="Gladieux P."/>
            <person name="Thoren M.H."/>
            <person name="Johannesson H."/>
        </authorList>
    </citation>
    <scope>NUCLEOTIDE SEQUENCE</scope>
    <source>
        <strain evidence="2">FGSC 1904</strain>
    </source>
</reference>
<keyword evidence="1" id="KW-0472">Membrane</keyword>
<feature type="non-terminal residue" evidence="2">
    <location>
        <position position="1"/>
    </location>
</feature>
<accession>A0AAE0P175</accession>
<dbReference type="EMBL" id="JAUTDP010000013">
    <property type="protein sequence ID" value="KAK3391322.1"/>
    <property type="molecule type" value="Genomic_DNA"/>
</dbReference>
<protein>
    <submittedName>
        <fullName evidence="2">Uncharacterized protein</fullName>
    </submittedName>
</protein>
<name>A0AAE0P175_SORBR</name>
<evidence type="ECO:0000313" key="2">
    <source>
        <dbReference type="EMBL" id="KAK3391322.1"/>
    </source>
</evidence>
<sequence length="335" mass="36507">LIAAISSVTKAESMVEGLVALSHAPVLPCLVLLLWHFSSLSKNPATGSGSASPLAGGLYNWVQLGRHSSSSRLVLYIFKSLVTLLVGVPALAAVYTSSKIPYSSSAAAAAAAAALPITEQNNNNNNRLLLHGLLSLAGLFLFLSDSVPPNPYAHHAPHSYGPGAPRIVLPTTHHEGTVYVLPDLTLNSDRGFDAVWSPKIPDEHRAADGQIMALFERMRSNQWSPNEPLERLRETLAQFYKRVALHGNGLETEHVERLARWIYAPLLSPRDKAKEDQKASWNIDCLRAPGAHLIGRDLMFALCHAEYIVFMAQGQLSREMRSKLGTLRLMTRSGA</sequence>
<gene>
    <name evidence="2" type="ORF">B0T20DRAFT_327137</name>
</gene>
<evidence type="ECO:0000313" key="3">
    <source>
        <dbReference type="Proteomes" id="UP001281003"/>
    </source>
</evidence>
<proteinExistence type="predicted"/>
<evidence type="ECO:0000256" key="1">
    <source>
        <dbReference type="SAM" id="Phobius"/>
    </source>
</evidence>
<dbReference type="AlphaFoldDB" id="A0AAE0P175"/>
<dbReference type="Proteomes" id="UP001281003">
    <property type="component" value="Unassembled WGS sequence"/>
</dbReference>
<keyword evidence="1" id="KW-0812">Transmembrane</keyword>
<keyword evidence="3" id="KW-1185">Reference proteome</keyword>
<comment type="caution">
    <text evidence="2">The sequence shown here is derived from an EMBL/GenBank/DDBJ whole genome shotgun (WGS) entry which is preliminary data.</text>
</comment>
<organism evidence="2 3">
    <name type="scientific">Sordaria brevicollis</name>
    <dbReference type="NCBI Taxonomy" id="83679"/>
    <lineage>
        <taxon>Eukaryota</taxon>
        <taxon>Fungi</taxon>
        <taxon>Dikarya</taxon>
        <taxon>Ascomycota</taxon>
        <taxon>Pezizomycotina</taxon>
        <taxon>Sordariomycetes</taxon>
        <taxon>Sordariomycetidae</taxon>
        <taxon>Sordariales</taxon>
        <taxon>Sordariaceae</taxon>
        <taxon>Sordaria</taxon>
    </lineage>
</organism>
<reference evidence="2" key="1">
    <citation type="journal article" date="2023" name="Mol. Phylogenet. Evol.">
        <title>Genome-scale phylogeny and comparative genomics of the fungal order Sordariales.</title>
        <authorList>
            <person name="Hensen N."/>
            <person name="Bonometti L."/>
            <person name="Westerberg I."/>
            <person name="Brannstrom I.O."/>
            <person name="Guillou S."/>
            <person name="Cros-Aarteil S."/>
            <person name="Calhoun S."/>
            <person name="Haridas S."/>
            <person name="Kuo A."/>
            <person name="Mondo S."/>
            <person name="Pangilinan J."/>
            <person name="Riley R."/>
            <person name="LaButti K."/>
            <person name="Andreopoulos B."/>
            <person name="Lipzen A."/>
            <person name="Chen C."/>
            <person name="Yan M."/>
            <person name="Daum C."/>
            <person name="Ng V."/>
            <person name="Clum A."/>
            <person name="Steindorff A."/>
            <person name="Ohm R.A."/>
            <person name="Martin F."/>
            <person name="Silar P."/>
            <person name="Natvig D.O."/>
            <person name="Lalanne C."/>
            <person name="Gautier V."/>
            <person name="Ament-Velasquez S.L."/>
            <person name="Kruys A."/>
            <person name="Hutchinson M.I."/>
            <person name="Powell A.J."/>
            <person name="Barry K."/>
            <person name="Miller A.N."/>
            <person name="Grigoriev I.V."/>
            <person name="Debuchy R."/>
            <person name="Gladieux P."/>
            <person name="Hiltunen Thoren M."/>
            <person name="Johannesson H."/>
        </authorList>
    </citation>
    <scope>NUCLEOTIDE SEQUENCE</scope>
    <source>
        <strain evidence="2">FGSC 1904</strain>
    </source>
</reference>
<keyword evidence="1" id="KW-1133">Transmembrane helix</keyword>
<feature type="transmembrane region" description="Helical" evidence="1">
    <location>
        <begin position="17"/>
        <end position="35"/>
    </location>
</feature>
<feature type="non-terminal residue" evidence="2">
    <location>
        <position position="335"/>
    </location>
</feature>
<feature type="transmembrane region" description="Helical" evidence="1">
    <location>
        <begin position="73"/>
        <end position="94"/>
    </location>
</feature>